<keyword evidence="3" id="KW-1185">Reference proteome</keyword>
<dbReference type="PROSITE" id="PS51257">
    <property type="entry name" value="PROKAR_LIPOPROTEIN"/>
    <property type="match status" value="1"/>
</dbReference>
<evidence type="ECO:0008006" key="4">
    <source>
        <dbReference type="Google" id="ProtNLM"/>
    </source>
</evidence>
<dbReference type="EMBL" id="CP134050">
    <property type="protein sequence ID" value="WNC13835.1"/>
    <property type="molecule type" value="Genomic_DNA"/>
</dbReference>
<reference evidence="2 3" key="1">
    <citation type="submission" date="2023-09" db="EMBL/GenBank/DDBJ databases">
        <title>Complete Genome and Methylome dissection of Bacillus brevis NEB573 original source of BbsI restriction endonuclease.</title>
        <authorList>
            <person name="Fomenkov A."/>
            <person name="Roberts R.D."/>
        </authorList>
    </citation>
    <scope>NUCLEOTIDE SEQUENCE [LARGE SCALE GENOMIC DNA]</scope>
    <source>
        <strain evidence="2 3">NEB573</strain>
    </source>
</reference>
<keyword evidence="1" id="KW-0732">Signal</keyword>
<accession>A0ABY9T161</accession>
<dbReference type="Proteomes" id="UP001256827">
    <property type="component" value="Chromosome"/>
</dbReference>
<organism evidence="2 3">
    <name type="scientific">Brevibacillus brevis</name>
    <name type="common">Bacillus brevis</name>
    <dbReference type="NCBI Taxonomy" id="1393"/>
    <lineage>
        <taxon>Bacteria</taxon>
        <taxon>Bacillati</taxon>
        <taxon>Bacillota</taxon>
        <taxon>Bacilli</taxon>
        <taxon>Bacillales</taxon>
        <taxon>Paenibacillaceae</taxon>
        <taxon>Brevibacillus</taxon>
    </lineage>
</organism>
<dbReference type="RefSeq" id="WP_310765458.1">
    <property type="nucleotide sequence ID" value="NZ_CP134050.1"/>
</dbReference>
<gene>
    <name evidence="2" type="ORF">RGB73_24630</name>
</gene>
<evidence type="ECO:0000313" key="2">
    <source>
        <dbReference type="EMBL" id="WNC13835.1"/>
    </source>
</evidence>
<proteinExistence type="predicted"/>
<evidence type="ECO:0000313" key="3">
    <source>
        <dbReference type="Proteomes" id="UP001256827"/>
    </source>
</evidence>
<name>A0ABY9T161_BREBE</name>
<feature type="chain" id="PRO_5046684258" description="DUF4348 domain-containing protein" evidence="1">
    <location>
        <begin position="26"/>
        <end position="257"/>
    </location>
</feature>
<evidence type="ECO:0000256" key="1">
    <source>
        <dbReference type="SAM" id="SignalP"/>
    </source>
</evidence>
<protein>
    <recommendedName>
        <fullName evidence="4">DUF4348 domain-containing protein</fullName>
    </recommendedName>
</protein>
<feature type="signal peptide" evidence="1">
    <location>
        <begin position="1"/>
        <end position="25"/>
    </location>
</feature>
<sequence>MMKSFARFLGVFFALGIAGCSQQPAAPDTASSSEVGEAIGTPAVAASASPEGSPQWAADRLLEISNQSYQRLAGAKSQELPFESVREEVRLFMTDRFIDEEQLEQYYKGGVDPTRLYLFHYDPGALLARTAIQERTESRIVVKTMWFANDLNSGYYEISTLVKRGGGWLLDEKRREEMPEGGFGLTISEATVYMKNSPEVEPPAKSVRYVGTKNLEGFAGVYGQFYEFDCDGSAYYFSPVDGYVVSESGRVARMQSY</sequence>